<organism evidence="1 2">
    <name type="scientific">Strongyloides papillosus</name>
    <name type="common">Intestinal threadworm</name>
    <dbReference type="NCBI Taxonomy" id="174720"/>
    <lineage>
        <taxon>Eukaryota</taxon>
        <taxon>Metazoa</taxon>
        <taxon>Ecdysozoa</taxon>
        <taxon>Nematoda</taxon>
        <taxon>Chromadorea</taxon>
        <taxon>Rhabditida</taxon>
        <taxon>Tylenchina</taxon>
        <taxon>Panagrolaimomorpha</taxon>
        <taxon>Strongyloidoidea</taxon>
        <taxon>Strongyloididae</taxon>
        <taxon>Strongyloides</taxon>
    </lineage>
</organism>
<reference evidence="2" key="1">
    <citation type="submission" date="2017-02" db="UniProtKB">
        <authorList>
            <consortium name="WormBaseParasite"/>
        </authorList>
    </citation>
    <scope>IDENTIFICATION</scope>
</reference>
<protein>
    <submittedName>
        <fullName evidence="2">Tr-type G domain-containing protein</fullName>
    </submittedName>
</protein>
<dbReference type="Proteomes" id="UP000046392">
    <property type="component" value="Unplaced"/>
</dbReference>
<proteinExistence type="predicted"/>
<dbReference type="WBParaSite" id="SPAL_0001450100.1">
    <property type="protein sequence ID" value="SPAL_0001450100.1"/>
    <property type="gene ID" value="SPAL_0001450100"/>
</dbReference>
<dbReference type="AlphaFoldDB" id="A0A0N5C9B8"/>
<accession>A0A0N5C9B8</accession>
<keyword evidence="1" id="KW-1185">Reference proteome</keyword>
<evidence type="ECO:0000313" key="2">
    <source>
        <dbReference type="WBParaSite" id="SPAL_0001450100.1"/>
    </source>
</evidence>
<name>A0A0N5C9B8_STREA</name>
<sequence length="87" mass="9692">MLMNTFGGGKGSKKDCKLLRILQLADVVDSRTKKAQVFDESQSDSLKYSDEILSLTGNEVNGYLVDPIDTLGHVDFRFEAARKFTSM</sequence>
<evidence type="ECO:0000313" key="1">
    <source>
        <dbReference type="Proteomes" id="UP000046392"/>
    </source>
</evidence>